<dbReference type="AlphaFoldDB" id="A0A2P2NAS2"/>
<evidence type="ECO:0000313" key="1">
    <source>
        <dbReference type="EMBL" id="MBX39571.1"/>
    </source>
</evidence>
<proteinExistence type="predicted"/>
<dbReference type="EMBL" id="GGEC01059087">
    <property type="protein sequence ID" value="MBX39571.1"/>
    <property type="molecule type" value="Transcribed_RNA"/>
</dbReference>
<reference evidence="1" key="1">
    <citation type="submission" date="2018-02" db="EMBL/GenBank/DDBJ databases">
        <title>Rhizophora mucronata_Transcriptome.</title>
        <authorList>
            <person name="Meera S.P."/>
            <person name="Sreeshan A."/>
            <person name="Augustine A."/>
        </authorList>
    </citation>
    <scope>NUCLEOTIDE SEQUENCE</scope>
    <source>
        <tissue evidence="1">Leaf</tissue>
    </source>
</reference>
<protein>
    <submittedName>
        <fullName evidence="1">Uncharacterized protein</fullName>
    </submittedName>
</protein>
<organism evidence="1">
    <name type="scientific">Rhizophora mucronata</name>
    <name type="common">Asiatic mangrove</name>
    <dbReference type="NCBI Taxonomy" id="61149"/>
    <lineage>
        <taxon>Eukaryota</taxon>
        <taxon>Viridiplantae</taxon>
        <taxon>Streptophyta</taxon>
        <taxon>Embryophyta</taxon>
        <taxon>Tracheophyta</taxon>
        <taxon>Spermatophyta</taxon>
        <taxon>Magnoliopsida</taxon>
        <taxon>eudicotyledons</taxon>
        <taxon>Gunneridae</taxon>
        <taxon>Pentapetalae</taxon>
        <taxon>rosids</taxon>
        <taxon>fabids</taxon>
        <taxon>Malpighiales</taxon>
        <taxon>Rhizophoraceae</taxon>
        <taxon>Rhizophora</taxon>
    </lineage>
</organism>
<name>A0A2P2NAS2_RHIMU</name>
<accession>A0A2P2NAS2</accession>
<sequence length="42" mass="4987">MADILGKKNLVLLIILTKDPYQKKWKKMYAKIIDHQRETVMA</sequence>